<feature type="binding site" evidence="8">
    <location>
        <begin position="144"/>
        <end position="145"/>
    </location>
    <ligand>
        <name>UDP-N-acetyl-alpha-D-muramoyl-L-alanyl-D-glutamate</name>
        <dbReference type="ChEBI" id="CHEBI:83900"/>
    </ligand>
</feature>
<dbReference type="EMBL" id="AP019695">
    <property type="protein sequence ID" value="BBK21559.1"/>
    <property type="molecule type" value="Genomic_DNA"/>
</dbReference>
<comment type="function">
    <text evidence="8">Catalyzes the addition of an amino acid to the nucleotide precursor UDP-N-acetylmuramoyl-L-alanyl-D-glutamate (UMAG) in the biosynthesis of bacterial cell-wall peptidoglycan.</text>
</comment>
<evidence type="ECO:0000256" key="2">
    <source>
        <dbReference type="ARBA" id="ARBA00005898"/>
    </source>
</evidence>
<comment type="cofactor">
    <cofactor evidence="8">
        <name>Mg(2+)</name>
        <dbReference type="ChEBI" id="CHEBI:18420"/>
    </cofactor>
</comment>
<dbReference type="GO" id="GO:0071555">
    <property type="term" value="P:cell wall organization"/>
    <property type="evidence" value="ECO:0007669"/>
    <property type="project" value="UniProtKB-KW"/>
</dbReference>
<evidence type="ECO:0000256" key="8">
    <source>
        <dbReference type="HAMAP-Rule" id="MF_00208"/>
    </source>
</evidence>
<dbReference type="GO" id="GO:0051301">
    <property type="term" value="P:cell division"/>
    <property type="evidence" value="ECO:0007669"/>
    <property type="project" value="UniProtKB-KW"/>
</dbReference>
<dbReference type="GO" id="GO:0008360">
    <property type="term" value="P:regulation of cell shape"/>
    <property type="evidence" value="ECO:0007669"/>
    <property type="project" value="UniProtKB-KW"/>
</dbReference>
<organism evidence="13 14">
    <name type="scientific">Amedibacterium intestinale</name>
    <dbReference type="NCBI Taxonomy" id="2583452"/>
    <lineage>
        <taxon>Bacteria</taxon>
        <taxon>Bacillati</taxon>
        <taxon>Bacillota</taxon>
        <taxon>Erysipelotrichia</taxon>
        <taxon>Erysipelotrichales</taxon>
        <taxon>Erysipelotrichaceae</taxon>
        <taxon>Amedibacterium</taxon>
    </lineage>
</organism>
<keyword evidence="4 8" id="KW-0133">Cell shape</keyword>
<dbReference type="InterPro" id="IPR036615">
    <property type="entry name" value="Mur_ligase_C_dom_sf"/>
</dbReference>
<accession>A0A6N4TFM8</accession>
<dbReference type="SUPFAM" id="SSF53244">
    <property type="entry name" value="MurD-like peptide ligases, peptide-binding domain"/>
    <property type="match status" value="1"/>
</dbReference>
<evidence type="ECO:0000256" key="3">
    <source>
        <dbReference type="ARBA" id="ARBA00022618"/>
    </source>
</evidence>
<evidence type="ECO:0000313" key="13">
    <source>
        <dbReference type="EMBL" id="BBK21559.1"/>
    </source>
</evidence>
<keyword evidence="8" id="KW-0547">Nucleotide-binding</keyword>
<dbReference type="GO" id="GO:0005524">
    <property type="term" value="F:ATP binding"/>
    <property type="evidence" value="ECO:0007669"/>
    <property type="project" value="UniProtKB-UniRule"/>
</dbReference>
<dbReference type="Gene3D" id="3.40.1390.10">
    <property type="entry name" value="MurE/MurF, N-terminal domain"/>
    <property type="match status" value="1"/>
</dbReference>
<dbReference type="PANTHER" id="PTHR23135:SF4">
    <property type="entry name" value="UDP-N-ACETYLMURAMOYL-L-ALANYL-D-GLUTAMATE--2,6-DIAMINOPIMELATE LIGASE MURE HOMOLOG, CHLOROPLASTIC"/>
    <property type="match status" value="1"/>
</dbReference>
<dbReference type="InterPro" id="IPR004101">
    <property type="entry name" value="Mur_ligase_C"/>
</dbReference>
<feature type="binding site" evidence="8">
    <location>
        <position position="20"/>
    </location>
    <ligand>
        <name>UDP-N-acetyl-alpha-D-muramoyl-L-alanyl-D-glutamate</name>
        <dbReference type="ChEBI" id="CHEBI:83900"/>
    </ligand>
</feature>
<dbReference type="SUPFAM" id="SSF53623">
    <property type="entry name" value="MurD-like peptide ligases, catalytic domain"/>
    <property type="match status" value="1"/>
</dbReference>
<dbReference type="EC" id="6.3.2.-" evidence="8"/>
<dbReference type="RefSeq" id="WP_118277184.1">
    <property type="nucleotide sequence ID" value="NZ_AP019695.1"/>
</dbReference>
<dbReference type="Pfam" id="PF02875">
    <property type="entry name" value="Mur_ligase_C"/>
    <property type="match status" value="1"/>
</dbReference>
<evidence type="ECO:0000256" key="4">
    <source>
        <dbReference type="ARBA" id="ARBA00022960"/>
    </source>
</evidence>
<dbReference type="GO" id="GO:0016881">
    <property type="term" value="F:acid-amino acid ligase activity"/>
    <property type="evidence" value="ECO:0007669"/>
    <property type="project" value="UniProtKB-UniRule"/>
</dbReference>
<keyword evidence="14" id="KW-1185">Reference proteome</keyword>
<keyword evidence="8" id="KW-0963">Cytoplasm</keyword>
<comment type="subcellular location">
    <subcellularLocation>
        <location evidence="8 9">Cytoplasm</location>
    </subcellularLocation>
</comment>
<dbReference type="SUPFAM" id="SSF63418">
    <property type="entry name" value="MurE/MurF N-terminal domain"/>
    <property type="match status" value="1"/>
</dbReference>
<reference evidence="14" key="1">
    <citation type="submission" date="2019-05" db="EMBL/GenBank/DDBJ databases">
        <title>Complete genome sequencing of Absiella argi strain JCM 30884.</title>
        <authorList>
            <person name="Sakamoto M."/>
            <person name="Murakami T."/>
            <person name="Mori H."/>
        </authorList>
    </citation>
    <scope>NUCLEOTIDE SEQUENCE [LARGE SCALE GENOMIC DNA]</scope>
    <source>
        <strain evidence="14">JCM 30884</strain>
    </source>
</reference>
<dbReference type="GO" id="GO:0009252">
    <property type="term" value="P:peptidoglycan biosynthetic process"/>
    <property type="evidence" value="ECO:0007669"/>
    <property type="project" value="UniProtKB-UniRule"/>
</dbReference>
<dbReference type="InterPro" id="IPR036565">
    <property type="entry name" value="Mur-like_cat_sf"/>
</dbReference>
<dbReference type="GO" id="GO:0005737">
    <property type="term" value="C:cytoplasm"/>
    <property type="evidence" value="ECO:0007669"/>
    <property type="project" value="UniProtKB-SubCell"/>
</dbReference>
<feature type="binding site" evidence="8">
    <location>
        <position position="179"/>
    </location>
    <ligand>
        <name>UDP-N-acetyl-alpha-D-muramoyl-L-alanyl-D-glutamate</name>
        <dbReference type="ChEBI" id="CHEBI:83900"/>
    </ligand>
</feature>
<dbReference type="UniPathway" id="UPA00219"/>
<protein>
    <recommendedName>
        <fullName evidence="8">UDP-N-acetylmuramyl-tripeptide synthetase</fullName>
        <ecNumber evidence="8">6.3.2.-</ecNumber>
    </recommendedName>
    <alternativeName>
        <fullName evidence="8">UDP-MurNAc-tripeptide synthetase</fullName>
    </alternativeName>
</protein>
<comment type="caution">
    <text evidence="8">Lacks conserved residue(s) required for the propagation of feature annotation.</text>
</comment>
<dbReference type="InterPro" id="IPR000713">
    <property type="entry name" value="Mur_ligase_N"/>
</dbReference>
<keyword evidence="8" id="KW-0067">ATP-binding</keyword>
<evidence type="ECO:0000256" key="9">
    <source>
        <dbReference type="RuleBase" id="RU004135"/>
    </source>
</evidence>
<feature type="domain" description="Mur ligase C-terminal" evidence="11">
    <location>
        <begin position="322"/>
        <end position="449"/>
    </location>
</feature>
<feature type="binding site" evidence="8">
    <location>
        <position position="171"/>
    </location>
    <ligand>
        <name>UDP-N-acetyl-alpha-D-muramoyl-L-alanyl-D-glutamate</name>
        <dbReference type="ChEBI" id="CHEBI:83900"/>
    </ligand>
</feature>
<keyword evidence="7 8" id="KW-0961">Cell wall biogenesis/degradation</keyword>
<keyword evidence="3 8" id="KW-0132">Cell division</keyword>
<keyword evidence="8" id="KW-0460">Magnesium</keyword>
<dbReference type="NCBIfam" id="TIGR01085">
    <property type="entry name" value="murE"/>
    <property type="match status" value="1"/>
</dbReference>
<keyword evidence="8 13" id="KW-0436">Ligase</keyword>
<comment type="PTM">
    <text evidence="8">Carboxylation is probably crucial for Mg(2+) binding and, consequently, for the gamma-phosphate positioning of ATP.</text>
</comment>
<dbReference type="InterPro" id="IPR005761">
    <property type="entry name" value="UDP-N-AcMur-Glu-dNH2Pim_ligase"/>
</dbReference>
<evidence type="ECO:0000313" key="14">
    <source>
        <dbReference type="Proteomes" id="UP000464754"/>
    </source>
</evidence>
<name>A0A6N4TFM8_9FIRM</name>
<dbReference type="Pfam" id="PF08245">
    <property type="entry name" value="Mur_ligase_M"/>
    <property type="match status" value="1"/>
</dbReference>
<keyword evidence="5 8" id="KW-0573">Peptidoglycan synthesis</keyword>
<evidence type="ECO:0000256" key="1">
    <source>
        <dbReference type="ARBA" id="ARBA00004752"/>
    </source>
</evidence>
<sequence length="483" mass="54315">MKLSQLFENAPDMEIEGLCLDSRLAKENDMYFCMEGIVHDGHDFIDDVLDKGVKCIVHSKELSNMRKGVAYIKVENVNRTLNSVASRFYGNPSKKMKVFGVTGTNGKSSVTNIIQDVYSHFHPCGYIGTISIRYGNVTLPPNLTTPDPIILHHAMHDMVENGMEAVALEVSSHGLELGRVQSVDFDIAIFTNLTYDHLDFHGTFENYFEAKKKLFTNLKPEGIAVLNADDEYFDRLKDATKAKVVTYGIQNDADYHADNIRMGTDGSSFVLRCKEGTFEVTTNLVALYNIYNLLAAVAAMCESGIKVEDMLPYLETLKQIEGRLERIDEGQPFNVFVDFAHTPDGMEKVFEYAKGITPDNCSIIAVFGSAGKRDTKKRKVFGEIADRYCDSIILTEDDPRDESAKDIANEIRSGIKNTNSIFIEDRYAAIRQAIESANVNDTVLILGKGDEVFMYREFGREEWMGDHNVARHCIRKYTLGIEE</sequence>
<feature type="modified residue" description="N6-carboxylysine" evidence="8">
    <location>
        <position position="211"/>
    </location>
</feature>
<dbReference type="PANTHER" id="PTHR23135">
    <property type="entry name" value="MUR LIGASE FAMILY MEMBER"/>
    <property type="match status" value="1"/>
</dbReference>
<dbReference type="Pfam" id="PF01225">
    <property type="entry name" value="Mur_ligase"/>
    <property type="match status" value="1"/>
</dbReference>
<feature type="binding site" evidence="8">
    <location>
        <begin position="103"/>
        <end position="109"/>
    </location>
    <ligand>
        <name>ATP</name>
        <dbReference type="ChEBI" id="CHEBI:30616"/>
    </ligand>
</feature>
<feature type="domain" description="Mur ligase central" evidence="12">
    <location>
        <begin position="101"/>
        <end position="299"/>
    </location>
</feature>
<dbReference type="InterPro" id="IPR035911">
    <property type="entry name" value="MurE/MurF_N"/>
</dbReference>
<dbReference type="KEGG" id="aarg:Aargi30884_04620"/>
<evidence type="ECO:0000259" key="11">
    <source>
        <dbReference type="Pfam" id="PF02875"/>
    </source>
</evidence>
<feature type="domain" description="Mur ligase N-terminal catalytic" evidence="10">
    <location>
        <begin position="14"/>
        <end position="89"/>
    </location>
</feature>
<dbReference type="HAMAP" id="MF_00208">
    <property type="entry name" value="MurE"/>
    <property type="match status" value="1"/>
</dbReference>
<dbReference type="Gene3D" id="3.40.1190.10">
    <property type="entry name" value="Mur-like, catalytic domain"/>
    <property type="match status" value="1"/>
</dbReference>
<gene>
    <name evidence="13" type="primary">murE_2</name>
    <name evidence="8" type="synonym">murE</name>
    <name evidence="13" type="ORF">Aargi30884_04620</name>
</gene>
<comment type="similarity">
    <text evidence="2 8">Belongs to the MurCDEF family. MurE subfamily.</text>
</comment>
<comment type="pathway">
    <text evidence="1 8 9">Cell wall biogenesis; peptidoglycan biosynthesis.</text>
</comment>
<feature type="binding site" evidence="8">
    <location>
        <position position="22"/>
    </location>
    <ligand>
        <name>UDP-N-acetyl-alpha-D-muramoyl-L-alanyl-D-glutamate</name>
        <dbReference type="ChEBI" id="CHEBI:83900"/>
    </ligand>
</feature>
<dbReference type="Proteomes" id="UP000464754">
    <property type="component" value="Chromosome"/>
</dbReference>
<proteinExistence type="inferred from homology"/>
<dbReference type="AlphaFoldDB" id="A0A6N4TFM8"/>
<dbReference type="Gene3D" id="3.90.190.20">
    <property type="entry name" value="Mur ligase, C-terminal domain"/>
    <property type="match status" value="1"/>
</dbReference>
<dbReference type="NCBIfam" id="NF001126">
    <property type="entry name" value="PRK00139.1-4"/>
    <property type="match status" value="1"/>
</dbReference>
<keyword evidence="6 8" id="KW-0131">Cell cycle</keyword>
<dbReference type="InterPro" id="IPR013221">
    <property type="entry name" value="Mur_ligase_cen"/>
</dbReference>
<evidence type="ECO:0000256" key="5">
    <source>
        <dbReference type="ARBA" id="ARBA00022984"/>
    </source>
</evidence>
<evidence type="ECO:0000256" key="7">
    <source>
        <dbReference type="ARBA" id="ARBA00023316"/>
    </source>
</evidence>
<evidence type="ECO:0000256" key="6">
    <source>
        <dbReference type="ARBA" id="ARBA00023306"/>
    </source>
</evidence>
<dbReference type="GO" id="GO:0000287">
    <property type="term" value="F:magnesium ion binding"/>
    <property type="evidence" value="ECO:0007669"/>
    <property type="project" value="UniProtKB-UniRule"/>
</dbReference>
<evidence type="ECO:0000259" key="12">
    <source>
        <dbReference type="Pfam" id="PF08245"/>
    </source>
</evidence>
<evidence type="ECO:0000259" key="10">
    <source>
        <dbReference type="Pfam" id="PF01225"/>
    </source>
</evidence>